<evidence type="ECO:0000313" key="7">
    <source>
        <dbReference type="Proteomes" id="UP000824151"/>
    </source>
</evidence>
<dbReference type="EMBL" id="DXGD01000326">
    <property type="protein sequence ID" value="HIX00230.1"/>
    <property type="molecule type" value="Genomic_DNA"/>
</dbReference>
<dbReference type="PRINTS" id="PR00455">
    <property type="entry name" value="HTHTETR"/>
</dbReference>
<reference evidence="6" key="1">
    <citation type="journal article" date="2021" name="PeerJ">
        <title>Extensive microbial diversity within the chicken gut microbiome revealed by metagenomics and culture.</title>
        <authorList>
            <person name="Gilroy R."/>
            <person name="Ravi A."/>
            <person name="Getino M."/>
            <person name="Pursley I."/>
            <person name="Horton D.L."/>
            <person name="Alikhan N.F."/>
            <person name="Baker D."/>
            <person name="Gharbi K."/>
            <person name="Hall N."/>
            <person name="Watson M."/>
            <person name="Adriaenssens E.M."/>
            <person name="Foster-Nyarko E."/>
            <person name="Jarju S."/>
            <person name="Secka A."/>
            <person name="Antonio M."/>
            <person name="Oren A."/>
            <person name="Chaudhuri R.R."/>
            <person name="La Ragione R."/>
            <person name="Hildebrand F."/>
            <person name="Pallen M.J."/>
        </authorList>
    </citation>
    <scope>NUCLEOTIDE SEQUENCE</scope>
    <source>
        <strain evidence="6">ChiHejej3B27-3195</strain>
    </source>
</reference>
<accession>A0A9D1UTN4</accession>
<dbReference type="Pfam" id="PF00440">
    <property type="entry name" value="TetR_N"/>
    <property type="match status" value="1"/>
</dbReference>
<sequence length="212" mass="23324">MPRTTKAQQQQNRVLLLQAAERVFARRGVEGASLDDVAVDAGLTKGAVYSNFSGKGELILEVIRHRQTSSQEAQDFSAVLLEATDDYARLEAWCEMWIRTQRSGERSSYSRLVFEFIPYALRDEELTRRFLDLLGTGEAAQGASPIPSSSLFARIPHADQMRILLALDMGLAALTLFDPEGVKPELYKTAVLSLARTLYEAGAGSDGVEPEG</sequence>
<dbReference type="InterPro" id="IPR050109">
    <property type="entry name" value="HTH-type_TetR-like_transc_reg"/>
</dbReference>
<feature type="domain" description="HTH tetR-type" evidence="5">
    <location>
        <begin position="10"/>
        <end position="70"/>
    </location>
</feature>
<reference evidence="6" key="2">
    <citation type="submission" date="2021-04" db="EMBL/GenBank/DDBJ databases">
        <authorList>
            <person name="Gilroy R."/>
        </authorList>
    </citation>
    <scope>NUCLEOTIDE SEQUENCE</scope>
    <source>
        <strain evidence="6">ChiHejej3B27-3195</strain>
    </source>
</reference>
<keyword evidence="1" id="KW-0805">Transcription regulation</keyword>
<evidence type="ECO:0000256" key="3">
    <source>
        <dbReference type="ARBA" id="ARBA00023163"/>
    </source>
</evidence>
<name>A0A9D1UTN4_9MICC</name>
<comment type="caution">
    <text evidence="6">The sequence shown here is derived from an EMBL/GenBank/DDBJ whole genome shotgun (WGS) entry which is preliminary data.</text>
</comment>
<dbReference type="InterPro" id="IPR001647">
    <property type="entry name" value="HTH_TetR"/>
</dbReference>
<dbReference type="InterPro" id="IPR009057">
    <property type="entry name" value="Homeodomain-like_sf"/>
</dbReference>
<evidence type="ECO:0000313" key="6">
    <source>
        <dbReference type="EMBL" id="HIX00230.1"/>
    </source>
</evidence>
<dbReference type="Gene3D" id="1.10.357.10">
    <property type="entry name" value="Tetracycline Repressor, domain 2"/>
    <property type="match status" value="1"/>
</dbReference>
<organism evidence="6 7">
    <name type="scientific">Candidatus Nesterenkonia stercoripullorum</name>
    <dbReference type="NCBI Taxonomy" id="2838701"/>
    <lineage>
        <taxon>Bacteria</taxon>
        <taxon>Bacillati</taxon>
        <taxon>Actinomycetota</taxon>
        <taxon>Actinomycetes</taxon>
        <taxon>Micrococcales</taxon>
        <taxon>Micrococcaceae</taxon>
        <taxon>Nesterenkonia</taxon>
    </lineage>
</organism>
<evidence type="ECO:0000256" key="1">
    <source>
        <dbReference type="ARBA" id="ARBA00023015"/>
    </source>
</evidence>
<evidence type="ECO:0000256" key="2">
    <source>
        <dbReference type="ARBA" id="ARBA00023125"/>
    </source>
</evidence>
<keyword evidence="3" id="KW-0804">Transcription</keyword>
<dbReference type="GO" id="GO:0000976">
    <property type="term" value="F:transcription cis-regulatory region binding"/>
    <property type="evidence" value="ECO:0007669"/>
    <property type="project" value="TreeGrafter"/>
</dbReference>
<dbReference type="PANTHER" id="PTHR30055">
    <property type="entry name" value="HTH-TYPE TRANSCRIPTIONAL REGULATOR RUTR"/>
    <property type="match status" value="1"/>
</dbReference>
<evidence type="ECO:0000259" key="5">
    <source>
        <dbReference type="PROSITE" id="PS50977"/>
    </source>
</evidence>
<dbReference type="Proteomes" id="UP000824151">
    <property type="component" value="Unassembled WGS sequence"/>
</dbReference>
<dbReference type="PANTHER" id="PTHR30055:SF234">
    <property type="entry name" value="HTH-TYPE TRANSCRIPTIONAL REGULATOR BETI"/>
    <property type="match status" value="1"/>
</dbReference>
<gene>
    <name evidence="6" type="ORF">H9871_08815</name>
</gene>
<dbReference type="SUPFAM" id="SSF46689">
    <property type="entry name" value="Homeodomain-like"/>
    <property type="match status" value="1"/>
</dbReference>
<keyword evidence="2 4" id="KW-0238">DNA-binding</keyword>
<dbReference type="PROSITE" id="PS50977">
    <property type="entry name" value="HTH_TETR_2"/>
    <property type="match status" value="1"/>
</dbReference>
<feature type="DNA-binding region" description="H-T-H motif" evidence="4">
    <location>
        <begin position="33"/>
        <end position="52"/>
    </location>
</feature>
<evidence type="ECO:0000256" key="4">
    <source>
        <dbReference type="PROSITE-ProRule" id="PRU00335"/>
    </source>
</evidence>
<proteinExistence type="predicted"/>
<dbReference type="AlphaFoldDB" id="A0A9D1UTN4"/>
<dbReference type="GO" id="GO:0003700">
    <property type="term" value="F:DNA-binding transcription factor activity"/>
    <property type="evidence" value="ECO:0007669"/>
    <property type="project" value="TreeGrafter"/>
</dbReference>
<protein>
    <submittedName>
        <fullName evidence="6">TetR family transcriptional regulator</fullName>
    </submittedName>
</protein>